<dbReference type="InterPro" id="IPR050200">
    <property type="entry name" value="Nuclear_hormone_rcpt_NR3"/>
</dbReference>
<reference evidence="12" key="2">
    <citation type="journal article" date="2023" name="BMC Genomics">
        <title>Pest status, molecular evolution, and epigenetic factors derived from the genome assembly of Frankliniella fusca, a thysanopteran phytovirus vector.</title>
        <authorList>
            <person name="Catto M.A."/>
            <person name="Labadie P.E."/>
            <person name="Jacobson A.L."/>
            <person name="Kennedy G.G."/>
            <person name="Srinivasan R."/>
            <person name="Hunt B.G."/>
        </authorList>
    </citation>
    <scope>NUCLEOTIDE SEQUENCE</scope>
    <source>
        <strain evidence="12">PL_HMW_Pooled</strain>
    </source>
</reference>
<dbReference type="InterPro" id="IPR001628">
    <property type="entry name" value="Znf_hrmn_rcpt"/>
</dbReference>
<dbReference type="Proteomes" id="UP001219518">
    <property type="component" value="Unassembled WGS sequence"/>
</dbReference>
<feature type="domain" description="Nuclear receptor" evidence="11">
    <location>
        <begin position="1"/>
        <end position="62"/>
    </location>
</feature>
<keyword evidence="8" id="KW-0675">Receptor</keyword>
<name>A0AAE1HNJ2_9NEOP</name>
<protein>
    <submittedName>
        <fullName evidence="12">Protein embryonic gonad</fullName>
    </submittedName>
</protein>
<keyword evidence="5" id="KW-0805">Transcription regulation</keyword>
<evidence type="ECO:0000256" key="4">
    <source>
        <dbReference type="ARBA" id="ARBA00022833"/>
    </source>
</evidence>
<comment type="subcellular location">
    <subcellularLocation>
        <location evidence="1">Nucleus</location>
    </subcellularLocation>
</comment>
<comment type="caution">
    <text evidence="12">The sequence shown here is derived from an EMBL/GenBank/DDBJ whole genome shotgun (WGS) entry which is preliminary data.</text>
</comment>
<evidence type="ECO:0000256" key="1">
    <source>
        <dbReference type="ARBA" id="ARBA00004123"/>
    </source>
</evidence>
<evidence type="ECO:0000256" key="9">
    <source>
        <dbReference type="ARBA" id="ARBA00023242"/>
    </source>
</evidence>
<proteinExistence type="predicted"/>
<dbReference type="GO" id="GO:0005634">
    <property type="term" value="C:nucleus"/>
    <property type="evidence" value="ECO:0007669"/>
    <property type="project" value="UniProtKB-SubCell"/>
</dbReference>
<evidence type="ECO:0000256" key="2">
    <source>
        <dbReference type="ARBA" id="ARBA00022723"/>
    </source>
</evidence>
<dbReference type="PROSITE" id="PS51030">
    <property type="entry name" value="NUCLEAR_REC_DBD_2"/>
    <property type="match status" value="1"/>
</dbReference>
<dbReference type="Pfam" id="PF00105">
    <property type="entry name" value="zf-C4"/>
    <property type="match status" value="1"/>
</dbReference>
<evidence type="ECO:0000256" key="5">
    <source>
        <dbReference type="ARBA" id="ARBA00023015"/>
    </source>
</evidence>
<keyword evidence="9" id="KW-0539">Nucleus</keyword>
<dbReference type="Gene3D" id="3.30.50.10">
    <property type="entry name" value="Erythroid Transcription Factor GATA-1, subunit A"/>
    <property type="match status" value="1"/>
</dbReference>
<keyword evidence="13" id="KW-1185">Reference proteome</keyword>
<dbReference type="PANTHER" id="PTHR48092">
    <property type="entry name" value="KNIRPS-RELATED PROTEIN-RELATED"/>
    <property type="match status" value="1"/>
</dbReference>
<feature type="compositionally biased region" description="Low complexity" evidence="10">
    <location>
        <begin position="141"/>
        <end position="152"/>
    </location>
</feature>
<dbReference type="SUPFAM" id="SSF57716">
    <property type="entry name" value="Glucocorticoid receptor-like (DNA-binding domain)"/>
    <property type="match status" value="1"/>
</dbReference>
<evidence type="ECO:0000256" key="3">
    <source>
        <dbReference type="ARBA" id="ARBA00022771"/>
    </source>
</evidence>
<feature type="region of interest" description="Disordered" evidence="10">
    <location>
        <begin position="302"/>
        <end position="381"/>
    </location>
</feature>
<evidence type="ECO:0000313" key="13">
    <source>
        <dbReference type="Proteomes" id="UP001219518"/>
    </source>
</evidence>
<keyword evidence="6" id="KW-0238">DNA-binding</keyword>
<feature type="compositionally biased region" description="Low complexity" evidence="10">
    <location>
        <begin position="79"/>
        <end position="89"/>
    </location>
</feature>
<evidence type="ECO:0000313" key="12">
    <source>
        <dbReference type="EMBL" id="KAK3923926.1"/>
    </source>
</evidence>
<dbReference type="GO" id="GO:0043565">
    <property type="term" value="F:sequence-specific DNA binding"/>
    <property type="evidence" value="ECO:0007669"/>
    <property type="project" value="InterPro"/>
</dbReference>
<dbReference type="AlphaFoldDB" id="A0AAE1HNJ2"/>
<keyword evidence="2" id="KW-0479">Metal-binding</keyword>
<evidence type="ECO:0000256" key="8">
    <source>
        <dbReference type="ARBA" id="ARBA00023170"/>
    </source>
</evidence>
<keyword evidence="7" id="KW-0804">Transcription</keyword>
<feature type="region of interest" description="Disordered" evidence="10">
    <location>
        <begin position="189"/>
        <end position="226"/>
    </location>
</feature>
<feature type="compositionally biased region" description="Acidic residues" evidence="10">
    <location>
        <begin position="364"/>
        <end position="374"/>
    </location>
</feature>
<feature type="compositionally biased region" description="Pro residues" evidence="10">
    <location>
        <begin position="202"/>
        <end position="213"/>
    </location>
</feature>
<evidence type="ECO:0000256" key="6">
    <source>
        <dbReference type="ARBA" id="ARBA00023125"/>
    </source>
</evidence>
<feature type="region of interest" description="Disordered" evidence="10">
    <location>
        <begin position="79"/>
        <end position="106"/>
    </location>
</feature>
<dbReference type="GO" id="GO:0003700">
    <property type="term" value="F:DNA-binding transcription factor activity"/>
    <property type="evidence" value="ECO:0007669"/>
    <property type="project" value="InterPro"/>
</dbReference>
<accession>A0AAE1HNJ2</accession>
<organism evidence="12 13">
    <name type="scientific">Frankliniella fusca</name>
    <dbReference type="NCBI Taxonomy" id="407009"/>
    <lineage>
        <taxon>Eukaryota</taxon>
        <taxon>Metazoa</taxon>
        <taxon>Ecdysozoa</taxon>
        <taxon>Arthropoda</taxon>
        <taxon>Hexapoda</taxon>
        <taxon>Insecta</taxon>
        <taxon>Pterygota</taxon>
        <taxon>Neoptera</taxon>
        <taxon>Paraneoptera</taxon>
        <taxon>Thysanoptera</taxon>
        <taxon>Terebrantia</taxon>
        <taxon>Thripoidea</taxon>
        <taxon>Thripidae</taxon>
        <taxon>Frankliniella</taxon>
    </lineage>
</organism>
<dbReference type="SMART" id="SM00399">
    <property type="entry name" value="ZnF_C4"/>
    <property type="match status" value="1"/>
</dbReference>
<evidence type="ECO:0000256" key="10">
    <source>
        <dbReference type="SAM" id="MobiDB-lite"/>
    </source>
</evidence>
<keyword evidence="3" id="KW-0863">Zinc-finger</keyword>
<feature type="region of interest" description="Disordered" evidence="10">
    <location>
        <begin position="139"/>
        <end position="159"/>
    </location>
</feature>
<dbReference type="GO" id="GO:0008270">
    <property type="term" value="F:zinc ion binding"/>
    <property type="evidence" value="ECO:0007669"/>
    <property type="project" value="UniProtKB-KW"/>
</dbReference>
<gene>
    <name evidence="12" type="ORF">KUF71_012164</name>
</gene>
<dbReference type="EMBL" id="JAHWGI010001158">
    <property type="protein sequence ID" value="KAK3923926.1"/>
    <property type="molecule type" value="Genomic_DNA"/>
</dbReference>
<evidence type="ECO:0000256" key="7">
    <source>
        <dbReference type="ARBA" id="ARBA00023163"/>
    </source>
</evidence>
<evidence type="ECO:0000259" key="11">
    <source>
        <dbReference type="PROSITE" id="PS51030"/>
    </source>
</evidence>
<reference evidence="12" key="1">
    <citation type="submission" date="2021-07" db="EMBL/GenBank/DDBJ databases">
        <authorList>
            <person name="Catto M.A."/>
            <person name="Jacobson A."/>
            <person name="Kennedy G."/>
            <person name="Labadie P."/>
            <person name="Hunt B.G."/>
            <person name="Srinivasan R."/>
        </authorList>
    </citation>
    <scope>NUCLEOTIDE SEQUENCE</scope>
    <source>
        <strain evidence="12">PL_HMW_Pooled</strain>
        <tissue evidence="12">Head</tissue>
    </source>
</reference>
<sequence>MGRPDSACTLSFFGRSYNNLGSITECKNQGACVINKKNRTSCKACRLRKCLLVGMSKSGSRYGRRSNWFKIHCLLQEQQQQQQQQSGQQASPGSDHKSPPPQLGLLGPHALQQVLSRASTKEDLLLLGGMGVDDYKHAEHAASSPSGSSPESHNSDTSVEVGDARLGAGLHHRGPLHLQGHGLGLGALVAPFPSRPGGPHGPHAPPPPLPGHPGHPQHASRDARDAAAAKELLLHQSLQSLPFMLPHPAFLQPPCSAFMFPPGCLPRVFNNNNNNNNSPAFNNNNNETLEYSKRFYLDSILQQPRPPGGGCAAPGDRDADACSAASGADDADEAGRGSVRRPASDAGRPGDDDRSLSGASEAADRDDEDEDVDVEVTRAPERTFRVIPLDLSARS</sequence>
<keyword evidence="4" id="KW-0862">Zinc</keyword>
<dbReference type="InterPro" id="IPR013088">
    <property type="entry name" value="Znf_NHR/GATA"/>
</dbReference>